<protein>
    <submittedName>
        <fullName evidence="8">Dihydroxy-acid dehydratase</fullName>
        <ecNumber evidence="8">4.2.1.9</ecNumber>
    </submittedName>
</protein>
<keyword evidence="9" id="KW-1185">Reference proteome</keyword>
<evidence type="ECO:0000256" key="5">
    <source>
        <dbReference type="ARBA" id="ARBA00023304"/>
    </source>
</evidence>
<evidence type="ECO:0000256" key="4">
    <source>
        <dbReference type="ARBA" id="ARBA00023239"/>
    </source>
</evidence>
<evidence type="ECO:0000256" key="2">
    <source>
        <dbReference type="ARBA" id="ARBA00022714"/>
    </source>
</evidence>
<keyword evidence="5" id="KW-0028">Amino-acid biosynthesis</keyword>
<evidence type="ECO:0000313" key="8">
    <source>
        <dbReference type="EMBL" id="MFD2670175.1"/>
    </source>
</evidence>
<evidence type="ECO:0000259" key="7">
    <source>
        <dbReference type="Pfam" id="PF24877"/>
    </source>
</evidence>
<comment type="caution">
    <text evidence="8">The sequence shown here is derived from an EMBL/GenBank/DDBJ whole genome shotgun (WGS) entry which is preliminary data.</text>
</comment>
<dbReference type="InterPro" id="IPR056740">
    <property type="entry name" value="ILV_EDD_C"/>
</dbReference>
<dbReference type="EC" id="4.2.1.9" evidence="8"/>
<dbReference type="Gene3D" id="3.50.30.80">
    <property type="entry name" value="IlvD/EDD C-terminal domain-like"/>
    <property type="match status" value="1"/>
</dbReference>
<evidence type="ECO:0000313" key="9">
    <source>
        <dbReference type="Proteomes" id="UP001597497"/>
    </source>
</evidence>
<dbReference type="PROSITE" id="PS00886">
    <property type="entry name" value="ILVD_EDD_1"/>
    <property type="match status" value="1"/>
</dbReference>
<evidence type="ECO:0000256" key="1">
    <source>
        <dbReference type="ARBA" id="ARBA00006486"/>
    </source>
</evidence>
<gene>
    <name evidence="8" type="primary">ilvD</name>
    <name evidence="8" type="ORF">ACFSUC_00975</name>
</gene>
<keyword evidence="5" id="KW-0100">Branched-chain amino acid biosynthesis</keyword>
<evidence type="ECO:0000259" key="6">
    <source>
        <dbReference type="Pfam" id="PF00920"/>
    </source>
</evidence>
<sequence>MLISQAIRKQAPELDSLQLGTGWKKEDLSKMQIAIESTYGDSHPGSVHLHTIVKEVEHHINGPEAKAAKYYVTDICDGKAQGHDGMNYSLPSREYICNMVETHIRATPFDGVVFIASCDKGIPAFLKAIARLNTPSLLIPGGVMEAGPNMLTLEQIGMYSAMEQRGEITTEELESYKHQACPTCGACSFMGTASTMQVMAEALGLALPGTALIPATDAVYLKISQQAGEQIVEAVKQDLTPKKILTKQAFENAIAVHAAIGGSTNAVLHLMTIAHELGIDLQAEDFDRIHEKVPFILNVQPSGHYPASYIWQAGGVPAIMEEIKDYLHLDAMTVTGATLGENLQAMNRRQDIDIDRNLEHKIKKQEIIRSARHPIHEKGSLSILKGNLAPDGAVIKHSAIHPDMWQVTLRARVFDREEDALQAVITKEIIPGDAVIIRYEGPKGSGMPEMFYTTEALASDEELSSTVALITDGRFSGATRGPAIGHVSPEAAEGGPIALVEDGDLIAIDIAKKRMEIVGIANQSLPDQEIRNILEARKRAWKPVPAKYTTGAMGIYTKLAVSAMKGGYMA</sequence>
<dbReference type="InterPro" id="IPR000581">
    <property type="entry name" value="ILV_EDD_N"/>
</dbReference>
<organism evidence="8 9">
    <name type="scientific">Marinicrinis sediminis</name>
    <dbReference type="NCBI Taxonomy" id="1652465"/>
    <lineage>
        <taxon>Bacteria</taxon>
        <taxon>Bacillati</taxon>
        <taxon>Bacillota</taxon>
        <taxon>Bacilli</taxon>
        <taxon>Bacillales</taxon>
        <taxon>Paenibacillaceae</taxon>
    </lineage>
</organism>
<keyword evidence="2" id="KW-0479">Metal-binding</keyword>
<dbReference type="SUPFAM" id="SSF143975">
    <property type="entry name" value="IlvD/EDD N-terminal domain-like"/>
    <property type="match status" value="1"/>
</dbReference>
<dbReference type="RefSeq" id="WP_379927513.1">
    <property type="nucleotide sequence ID" value="NZ_JBHUMM010000001.1"/>
</dbReference>
<keyword evidence="2" id="KW-0001">2Fe-2S</keyword>
<dbReference type="PROSITE" id="PS00887">
    <property type="entry name" value="ILVD_EDD_2"/>
    <property type="match status" value="1"/>
</dbReference>
<feature type="domain" description="Dihydroxy-acid/6-phosphogluconate dehydratase N-terminal" evidence="6">
    <location>
        <begin position="30"/>
        <end position="342"/>
    </location>
</feature>
<dbReference type="InterPro" id="IPR042096">
    <property type="entry name" value="Dihydro-acid_dehy_C"/>
</dbReference>
<dbReference type="EMBL" id="JBHUMM010000001">
    <property type="protein sequence ID" value="MFD2670175.1"/>
    <property type="molecule type" value="Genomic_DNA"/>
</dbReference>
<dbReference type="Pfam" id="PF00920">
    <property type="entry name" value="ILVD_EDD_N"/>
    <property type="match status" value="1"/>
</dbReference>
<accession>A0ABW5R628</accession>
<dbReference type="GO" id="GO:0004160">
    <property type="term" value="F:dihydroxy-acid dehydratase activity"/>
    <property type="evidence" value="ECO:0007669"/>
    <property type="project" value="UniProtKB-EC"/>
</dbReference>
<evidence type="ECO:0000256" key="3">
    <source>
        <dbReference type="ARBA" id="ARBA00023014"/>
    </source>
</evidence>
<keyword evidence="2" id="KW-0408">Iron</keyword>
<dbReference type="Proteomes" id="UP001597497">
    <property type="component" value="Unassembled WGS sequence"/>
</dbReference>
<keyword evidence="3" id="KW-0411">Iron-sulfur</keyword>
<feature type="domain" description="Dihydroxy-acid/6-phosphogluconate dehydratase C-terminal" evidence="7">
    <location>
        <begin position="366"/>
        <end position="566"/>
    </location>
</feature>
<dbReference type="PANTHER" id="PTHR43661:SF3">
    <property type="entry name" value="D-XYLONATE DEHYDRATASE YAGF-RELATED"/>
    <property type="match status" value="1"/>
</dbReference>
<dbReference type="PANTHER" id="PTHR43661">
    <property type="entry name" value="D-XYLONATE DEHYDRATASE"/>
    <property type="match status" value="1"/>
</dbReference>
<dbReference type="InterPro" id="IPR020558">
    <property type="entry name" value="DiOHA_6PGluconate_deHydtase_CS"/>
</dbReference>
<reference evidence="9" key="1">
    <citation type="journal article" date="2019" name="Int. J. Syst. Evol. Microbiol.">
        <title>The Global Catalogue of Microorganisms (GCM) 10K type strain sequencing project: providing services to taxonomists for standard genome sequencing and annotation.</title>
        <authorList>
            <consortium name="The Broad Institute Genomics Platform"/>
            <consortium name="The Broad Institute Genome Sequencing Center for Infectious Disease"/>
            <person name="Wu L."/>
            <person name="Ma J."/>
        </authorList>
    </citation>
    <scope>NUCLEOTIDE SEQUENCE [LARGE SCALE GENOMIC DNA]</scope>
    <source>
        <strain evidence="9">KCTC 33676</strain>
    </source>
</reference>
<dbReference type="SUPFAM" id="SSF52016">
    <property type="entry name" value="LeuD/IlvD-like"/>
    <property type="match status" value="1"/>
</dbReference>
<proteinExistence type="inferred from homology"/>
<keyword evidence="4 8" id="KW-0456">Lyase</keyword>
<dbReference type="Pfam" id="PF24877">
    <property type="entry name" value="ILV_EDD_C"/>
    <property type="match status" value="1"/>
</dbReference>
<dbReference type="InterPro" id="IPR037237">
    <property type="entry name" value="IlvD/EDD_N"/>
</dbReference>
<comment type="similarity">
    <text evidence="1">Belongs to the IlvD/Edd family.</text>
</comment>
<name>A0ABW5R628_9BACL</name>